<evidence type="ECO:0000259" key="1">
    <source>
        <dbReference type="Pfam" id="PF01521"/>
    </source>
</evidence>
<dbReference type="Gene3D" id="2.60.300.12">
    <property type="entry name" value="HesB-like domain"/>
    <property type="match status" value="1"/>
</dbReference>
<gene>
    <name evidence="2" type="ORF">GJU41_16435</name>
</gene>
<protein>
    <submittedName>
        <fullName evidence="2">Iron-sulfur cluster biosynthesis family protein</fullName>
    </submittedName>
</protein>
<sequence>MEIKWTDRAIKKISGNVQENSDKHIKLKYDTDGCGCVVSGVTALWLIDEKDSDDLEIDTNAFPVLVEKSKMVFLDEKMTIDFNETANTYMLTCPSQILNPRMSLTVK</sequence>
<feature type="domain" description="Core" evidence="1">
    <location>
        <begin position="1"/>
        <end position="104"/>
    </location>
</feature>
<evidence type="ECO:0000313" key="3">
    <source>
        <dbReference type="Proteomes" id="UP000441585"/>
    </source>
</evidence>
<keyword evidence="3" id="KW-1185">Reference proteome</keyword>
<dbReference type="Proteomes" id="UP000441585">
    <property type="component" value="Unassembled WGS sequence"/>
</dbReference>
<dbReference type="EMBL" id="WKKF01000005">
    <property type="protein sequence ID" value="MRX55552.1"/>
    <property type="molecule type" value="Genomic_DNA"/>
</dbReference>
<organism evidence="2 3">
    <name type="scientific">Metabacillus idriensis</name>
    <dbReference type="NCBI Taxonomy" id="324768"/>
    <lineage>
        <taxon>Bacteria</taxon>
        <taxon>Bacillati</taxon>
        <taxon>Bacillota</taxon>
        <taxon>Bacilli</taxon>
        <taxon>Bacillales</taxon>
        <taxon>Bacillaceae</taxon>
        <taxon>Metabacillus</taxon>
    </lineage>
</organism>
<dbReference type="InterPro" id="IPR035903">
    <property type="entry name" value="HesB-like_dom_sf"/>
</dbReference>
<dbReference type="AlphaFoldDB" id="A0A6I2ME83"/>
<name>A0A6I2ME83_9BACI</name>
<dbReference type="InterPro" id="IPR000361">
    <property type="entry name" value="ATAP_core_dom"/>
</dbReference>
<dbReference type="SUPFAM" id="SSF89360">
    <property type="entry name" value="HesB-like domain"/>
    <property type="match status" value="1"/>
</dbReference>
<dbReference type="Pfam" id="PF01521">
    <property type="entry name" value="Fe-S_biosyn"/>
    <property type="match status" value="1"/>
</dbReference>
<comment type="caution">
    <text evidence="2">The sequence shown here is derived from an EMBL/GenBank/DDBJ whole genome shotgun (WGS) entry which is preliminary data.</text>
</comment>
<evidence type="ECO:0000313" key="2">
    <source>
        <dbReference type="EMBL" id="MRX55552.1"/>
    </source>
</evidence>
<accession>A0A6I2ME83</accession>
<reference evidence="2 3" key="1">
    <citation type="submission" date="2019-11" db="EMBL/GenBank/DDBJ databases">
        <title>Bacillus idriensis genome.</title>
        <authorList>
            <person name="Konopka E.N."/>
            <person name="Newman J.D."/>
        </authorList>
    </citation>
    <scope>NUCLEOTIDE SEQUENCE [LARGE SCALE GENOMIC DNA]</scope>
    <source>
        <strain evidence="2 3">DSM 19097</strain>
    </source>
</reference>
<dbReference type="RefSeq" id="WP_070876732.1">
    <property type="nucleotide sequence ID" value="NZ_CAJFZX010000001.1"/>
</dbReference>
<proteinExistence type="predicted"/>